<dbReference type="AlphaFoldDB" id="A0A1G2PKR3"/>
<dbReference type="Proteomes" id="UP000177629">
    <property type="component" value="Unassembled WGS sequence"/>
</dbReference>
<evidence type="ECO:0000259" key="2">
    <source>
        <dbReference type="Pfam" id="PF13439"/>
    </source>
</evidence>
<reference evidence="3 4" key="1">
    <citation type="journal article" date="2016" name="Nat. Commun.">
        <title>Thousands of microbial genomes shed light on interconnected biogeochemical processes in an aquifer system.</title>
        <authorList>
            <person name="Anantharaman K."/>
            <person name="Brown C.T."/>
            <person name="Hug L.A."/>
            <person name="Sharon I."/>
            <person name="Castelle C.J."/>
            <person name="Probst A.J."/>
            <person name="Thomas B.C."/>
            <person name="Singh A."/>
            <person name="Wilkins M.J."/>
            <person name="Karaoz U."/>
            <person name="Brodie E.L."/>
            <person name="Williams K.H."/>
            <person name="Hubbard S.S."/>
            <person name="Banfield J.F."/>
        </authorList>
    </citation>
    <scope>NUCLEOTIDE SEQUENCE [LARGE SCALE GENOMIC DNA]</scope>
</reference>
<dbReference type="SUPFAM" id="SSF53756">
    <property type="entry name" value="UDP-Glycosyltransferase/glycogen phosphorylase"/>
    <property type="match status" value="1"/>
</dbReference>
<feature type="domain" description="Glycosyl transferase family 1" evidence="1">
    <location>
        <begin position="181"/>
        <end position="328"/>
    </location>
</feature>
<protein>
    <recommendedName>
        <fullName evidence="5">Glycosyl transferase</fullName>
    </recommendedName>
</protein>
<organism evidence="3 4">
    <name type="scientific">Candidatus Terrybacteria bacterium RIFCSPHIGHO2_01_FULL_48_17</name>
    <dbReference type="NCBI Taxonomy" id="1802362"/>
    <lineage>
        <taxon>Bacteria</taxon>
        <taxon>Candidatus Terryibacteriota</taxon>
    </lineage>
</organism>
<dbReference type="Gene3D" id="3.40.50.2000">
    <property type="entry name" value="Glycogen Phosphorylase B"/>
    <property type="match status" value="2"/>
</dbReference>
<dbReference type="EMBL" id="MHSS01000002">
    <property type="protein sequence ID" value="OHA48910.1"/>
    <property type="molecule type" value="Genomic_DNA"/>
</dbReference>
<comment type="caution">
    <text evidence="3">The sequence shown here is derived from an EMBL/GenBank/DDBJ whole genome shotgun (WGS) entry which is preliminary data.</text>
</comment>
<dbReference type="STRING" id="1802362.A2806_04420"/>
<dbReference type="GO" id="GO:0016757">
    <property type="term" value="F:glycosyltransferase activity"/>
    <property type="evidence" value="ECO:0007669"/>
    <property type="project" value="InterPro"/>
</dbReference>
<evidence type="ECO:0000313" key="4">
    <source>
        <dbReference type="Proteomes" id="UP000177629"/>
    </source>
</evidence>
<evidence type="ECO:0000313" key="3">
    <source>
        <dbReference type="EMBL" id="OHA48910.1"/>
    </source>
</evidence>
<dbReference type="CDD" id="cd03802">
    <property type="entry name" value="GT4_AviGT4-like"/>
    <property type="match status" value="1"/>
</dbReference>
<name>A0A1G2PKR3_9BACT</name>
<accession>A0A1G2PKR3</accession>
<sequence length="351" mass="40592">MKKLRIAQIAPLWFTIPPKKYGGIERIIAWLCDGLIEHGHEVTLFAAPGSKTRAKLVSVYPKPLIAEGIQWQNPLWNLRNLSAVYGKSHQFDIIHSHLDLWTLFFQELTATPTVHTFHNQLYREARGLDDRLSLFRVYRHSTNAVFISKSERAIAKVHFPKSWVIYNGNDLAHLYFSSRPKDYFAWIARINKHKGIENAIAACERAGEKLLLAGRLDPTQRDYFRKAIKPHLSRKIQYIGEIPEHELSAFYGGARALLYPIEWNEPFGLVMTEAMACGTPIIGYPRGSVPELVLQGKTGFLVKNIPGIVAAMTRINEIDRNMCRRWVERMFSKERMVEAYERLYYKILRRK</sequence>
<evidence type="ECO:0000259" key="1">
    <source>
        <dbReference type="Pfam" id="PF00534"/>
    </source>
</evidence>
<dbReference type="Pfam" id="PF13439">
    <property type="entry name" value="Glyco_transf_4"/>
    <property type="match status" value="1"/>
</dbReference>
<feature type="domain" description="Glycosyltransferase subfamily 4-like N-terminal" evidence="2">
    <location>
        <begin position="21"/>
        <end position="172"/>
    </location>
</feature>
<dbReference type="InterPro" id="IPR028098">
    <property type="entry name" value="Glyco_trans_4-like_N"/>
</dbReference>
<dbReference type="PANTHER" id="PTHR12526:SF595">
    <property type="entry name" value="BLL5217 PROTEIN"/>
    <property type="match status" value="1"/>
</dbReference>
<dbReference type="PANTHER" id="PTHR12526">
    <property type="entry name" value="GLYCOSYLTRANSFERASE"/>
    <property type="match status" value="1"/>
</dbReference>
<proteinExistence type="predicted"/>
<dbReference type="InterPro" id="IPR001296">
    <property type="entry name" value="Glyco_trans_1"/>
</dbReference>
<gene>
    <name evidence="3" type="ORF">A2806_04420</name>
</gene>
<evidence type="ECO:0008006" key="5">
    <source>
        <dbReference type="Google" id="ProtNLM"/>
    </source>
</evidence>
<dbReference type="Pfam" id="PF00534">
    <property type="entry name" value="Glycos_transf_1"/>
    <property type="match status" value="1"/>
</dbReference>